<dbReference type="SUPFAM" id="SSF55785">
    <property type="entry name" value="PYP-like sensor domain (PAS domain)"/>
    <property type="match status" value="1"/>
</dbReference>
<keyword evidence="3" id="KW-0157">Chromophore</keyword>
<proteinExistence type="predicted"/>
<evidence type="ECO:0000259" key="4">
    <source>
        <dbReference type="PROSITE" id="PS50112"/>
    </source>
</evidence>
<feature type="domain" description="PAS" evidence="4">
    <location>
        <begin position="19"/>
        <end position="76"/>
    </location>
</feature>
<dbReference type="InterPro" id="IPR001610">
    <property type="entry name" value="PAC"/>
</dbReference>
<dbReference type="Proteomes" id="UP000199544">
    <property type="component" value="Unassembled WGS sequence"/>
</dbReference>
<dbReference type="InterPro" id="IPR002645">
    <property type="entry name" value="STAS_dom"/>
</dbReference>
<dbReference type="PANTHER" id="PTHR47429">
    <property type="entry name" value="PROTEIN TWIN LOV 1"/>
    <property type="match status" value="1"/>
</dbReference>
<gene>
    <name evidence="7" type="ORF">SAMN04488137_0211</name>
</gene>
<protein>
    <submittedName>
        <fullName evidence="7">PAS domain S-box-containing protein</fullName>
    </submittedName>
</protein>
<dbReference type="Pfam" id="PF13426">
    <property type="entry name" value="PAS_9"/>
    <property type="match status" value="1"/>
</dbReference>
<dbReference type="InterPro" id="IPR000014">
    <property type="entry name" value="PAS"/>
</dbReference>
<dbReference type="PANTHER" id="PTHR47429:SF2">
    <property type="entry name" value="PROTEIN TWIN LOV 1"/>
    <property type="match status" value="1"/>
</dbReference>
<dbReference type="Pfam" id="PF01740">
    <property type="entry name" value="STAS"/>
    <property type="match status" value="1"/>
</dbReference>
<dbReference type="AlphaFoldDB" id="A0A1G9TCX3"/>
<dbReference type="InterPro" id="IPR000700">
    <property type="entry name" value="PAS-assoc_C"/>
</dbReference>
<accession>A0A1G9TCX3</accession>
<dbReference type="SUPFAM" id="SSF52091">
    <property type="entry name" value="SpoIIaa-like"/>
    <property type="match status" value="1"/>
</dbReference>
<dbReference type="EMBL" id="FNHW01000001">
    <property type="protein sequence ID" value="SDM45432.1"/>
    <property type="molecule type" value="Genomic_DNA"/>
</dbReference>
<dbReference type="Gene3D" id="3.30.450.20">
    <property type="entry name" value="PAS domain"/>
    <property type="match status" value="1"/>
</dbReference>
<dbReference type="Gene3D" id="3.30.750.24">
    <property type="entry name" value="STAS domain"/>
    <property type="match status" value="1"/>
</dbReference>
<sequence>MYQKGEDVVKQNLNLFKERVSLLEQALDFTRVGITITDPSLPDNPIIYVNKGFLSMAGYEYEEVIGKNCRFLQGEDTGGNSVREIKEALLEKRKISTKLRNYRKDGTPFWNELTIDPFYLEEEGKYYFIGIQNDITKQEEYQEKLEITLNEIDRLSTPLVPVTDNTLVLPLIGNLSRERFEKITETVVSDTNVRHATYLILDLSGLGMFDDHTSSLIFQLHHLLKLLGTDLVLTGISARLAMKAGVSHELYPLKTYLSVQEAINELSKI</sequence>
<keyword evidence="1" id="KW-0285">Flavoprotein</keyword>
<evidence type="ECO:0000259" key="5">
    <source>
        <dbReference type="PROSITE" id="PS50113"/>
    </source>
</evidence>
<dbReference type="PROSITE" id="PS50112">
    <property type="entry name" value="PAS"/>
    <property type="match status" value="1"/>
</dbReference>
<evidence type="ECO:0000256" key="3">
    <source>
        <dbReference type="ARBA" id="ARBA00022991"/>
    </source>
</evidence>
<feature type="domain" description="PAC" evidence="5">
    <location>
        <begin position="93"/>
        <end position="147"/>
    </location>
</feature>
<evidence type="ECO:0000256" key="2">
    <source>
        <dbReference type="ARBA" id="ARBA00022643"/>
    </source>
</evidence>
<feature type="domain" description="STAS" evidence="6">
    <location>
        <begin position="156"/>
        <end position="266"/>
    </location>
</feature>
<evidence type="ECO:0000259" key="6">
    <source>
        <dbReference type="PROSITE" id="PS50801"/>
    </source>
</evidence>
<dbReference type="InterPro" id="IPR036513">
    <property type="entry name" value="STAS_dom_sf"/>
</dbReference>
<dbReference type="STRING" id="459525.SAMN04488137_0211"/>
<dbReference type="CDD" id="cd00130">
    <property type="entry name" value="PAS"/>
    <property type="match status" value="1"/>
</dbReference>
<dbReference type="NCBIfam" id="TIGR00229">
    <property type="entry name" value="sensory_box"/>
    <property type="match status" value="1"/>
</dbReference>
<name>A0A1G9TCX3_9BACL</name>
<evidence type="ECO:0000256" key="1">
    <source>
        <dbReference type="ARBA" id="ARBA00022630"/>
    </source>
</evidence>
<dbReference type="SMART" id="SM00086">
    <property type="entry name" value="PAC"/>
    <property type="match status" value="1"/>
</dbReference>
<dbReference type="PROSITE" id="PS50801">
    <property type="entry name" value="STAS"/>
    <property type="match status" value="1"/>
</dbReference>
<evidence type="ECO:0000313" key="7">
    <source>
        <dbReference type="EMBL" id="SDM45432.1"/>
    </source>
</evidence>
<organism evidence="7 8">
    <name type="scientific">Fictibacillus solisalsi</name>
    <dbReference type="NCBI Taxonomy" id="459525"/>
    <lineage>
        <taxon>Bacteria</taxon>
        <taxon>Bacillati</taxon>
        <taxon>Bacillota</taxon>
        <taxon>Bacilli</taxon>
        <taxon>Bacillales</taxon>
        <taxon>Fictibacillaceae</taxon>
        <taxon>Fictibacillus</taxon>
    </lineage>
</organism>
<dbReference type="PROSITE" id="PS50113">
    <property type="entry name" value="PAC"/>
    <property type="match status" value="1"/>
</dbReference>
<dbReference type="CDD" id="cd07041">
    <property type="entry name" value="STAS_RsbR_RsbS_like"/>
    <property type="match status" value="1"/>
</dbReference>
<keyword evidence="8" id="KW-1185">Reference proteome</keyword>
<keyword evidence="2" id="KW-0288">FMN</keyword>
<reference evidence="8" key="1">
    <citation type="submission" date="2016-10" db="EMBL/GenBank/DDBJ databases">
        <authorList>
            <person name="Varghese N."/>
            <person name="Submissions S."/>
        </authorList>
    </citation>
    <scope>NUCLEOTIDE SEQUENCE [LARGE SCALE GENOMIC DNA]</scope>
    <source>
        <strain evidence="8">CGMCC 1.6854</strain>
    </source>
</reference>
<dbReference type="InterPro" id="IPR035965">
    <property type="entry name" value="PAS-like_dom_sf"/>
</dbReference>
<evidence type="ECO:0000313" key="8">
    <source>
        <dbReference type="Proteomes" id="UP000199544"/>
    </source>
</evidence>